<dbReference type="AlphaFoldDB" id="A0A074KUX7"/>
<feature type="domain" description="BT-3987-like N-terminal" evidence="1">
    <location>
        <begin position="31"/>
        <end position="157"/>
    </location>
</feature>
<dbReference type="OrthoDB" id="1041979at2"/>
<evidence type="ECO:0000313" key="4">
    <source>
        <dbReference type="Proteomes" id="UP000027821"/>
    </source>
</evidence>
<dbReference type="eggNOG" id="ENOG502Z7NF">
    <property type="taxonomic scope" value="Bacteria"/>
</dbReference>
<dbReference type="Pfam" id="PF18620">
    <property type="entry name" value="DUF5627"/>
    <property type="match status" value="1"/>
</dbReference>
<feature type="domain" description="DUF5627" evidence="2">
    <location>
        <begin position="195"/>
        <end position="331"/>
    </location>
</feature>
<evidence type="ECO:0000259" key="2">
    <source>
        <dbReference type="Pfam" id="PF18620"/>
    </source>
</evidence>
<reference evidence="3 4" key="1">
    <citation type="submission" date="2014-04" db="EMBL/GenBank/DDBJ databases">
        <title>Characterization and application of a salt tolerant electro-active bacterium.</title>
        <authorList>
            <person name="Yang L."/>
            <person name="Wei S."/>
            <person name="Tay Q.X.M."/>
        </authorList>
    </citation>
    <scope>NUCLEOTIDE SEQUENCE [LARGE SCALE GENOMIC DNA]</scope>
    <source>
        <strain evidence="3 4">LY1</strain>
    </source>
</reference>
<dbReference type="Proteomes" id="UP000027821">
    <property type="component" value="Unassembled WGS sequence"/>
</dbReference>
<dbReference type="RefSeq" id="WP_035073731.1">
    <property type="nucleotide sequence ID" value="NZ_JMIH01000018.1"/>
</dbReference>
<dbReference type="STRING" id="1048983.EL17_09730"/>
<dbReference type="PROSITE" id="PS51257">
    <property type="entry name" value="PROKAR_LIPOPROTEIN"/>
    <property type="match status" value="1"/>
</dbReference>
<proteinExistence type="predicted"/>
<protein>
    <submittedName>
        <fullName evidence="3">Adhesin</fullName>
    </submittedName>
</protein>
<dbReference type="Pfam" id="PF08522">
    <property type="entry name" value="BT_3987-like_N"/>
    <property type="match status" value="1"/>
</dbReference>
<organism evidence="3 4">
    <name type="scientific">Anditalea andensis</name>
    <dbReference type="NCBI Taxonomy" id="1048983"/>
    <lineage>
        <taxon>Bacteria</taxon>
        <taxon>Pseudomonadati</taxon>
        <taxon>Bacteroidota</taxon>
        <taxon>Cytophagia</taxon>
        <taxon>Cytophagales</taxon>
        <taxon>Cytophagaceae</taxon>
        <taxon>Anditalea</taxon>
    </lineage>
</organism>
<sequence>MKNKFYIYIILAVFFVSCQNEDWDFPDFDYQTVYFAHQYPVRTITLGEDIFDTSMDNEWKFRIMATTGGVYSNNADIRLDFTVDNSLLEGVVFGDSGEEIRPMPSTYYGILSENIIIPRGSLIGGVEIQLTEAFFNDPLAIRNTYVIPMVISNVVNADSILSGNPLVNNPRKIVEADWVSAPKDFTLYAVKYINPWHGFYLRRGVDVITGKNGNNDLNDTVIRRAEYVEQDEINNLNTYSLRQVEFPLSFQDSGGQNIQANLLLTFDAEENCTVTAASGDFTASGTGSFVKRGERNSWGAQDRDALYLNYQIDLEDMNIQVTDTLVMRNRGVAMETFSPMLR</sequence>
<evidence type="ECO:0000313" key="3">
    <source>
        <dbReference type="EMBL" id="KEO73781.1"/>
    </source>
</evidence>
<dbReference type="EMBL" id="JMIH01000018">
    <property type="protein sequence ID" value="KEO73781.1"/>
    <property type="molecule type" value="Genomic_DNA"/>
</dbReference>
<keyword evidence="4" id="KW-1185">Reference proteome</keyword>
<dbReference type="Gene3D" id="2.60.40.1740">
    <property type="entry name" value="hypothetical protein (bacova_03559)"/>
    <property type="match status" value="1"/>
</dbReference>
<comment type="caution">
    <text evidence="3">The sequence shown here is derived from an EMBL/GenBank/DDBJ whole genome shotgun (WGS) entry which is preliminary data.</text>
</comment>
<dbReference type="Gene3D" id="2.40.128.420">
    <property type="match status" value="1"/>
</dbReference>
<dbReference type="InterPro" id="IPR040580">
    <property type="entry name" value="DUF5627"/>
</dbReference>
<name>A0A074KUX7_9BACT</name>
<evidence type="ECO:0000259" key="1">
    <source>
        <dbReference type="Pfam" id="PF08522"/>
    </source>
</evidence>
<gene>
    <name evidence="3" type="ORF">EL17_09730</name>
</gene>
<dbReference type="InterPro" id="IPR013728">
    <property type="entry name" value="BT_3987-like_N"/>
</dbReference>
<accession>A0A074KUX7</accession>